<sequence>QPTYFLWVKFLIWGLVSLQLSQYAMISFGTPPQFFRIIFDTSSSSLWVPSGLFLTFFSILFLSNSTHSN</sequence>
<dbReference type="Pfam" id="PF00026">
    <property type="entry name" value="Asp"/>
    <property type="match status" value="1"/>
</dbReference>
<evidence type="ECO:0000259" key="2">
    <source>
        <dbReference type="PROSITE" id="PS51767"/>
    </source>
</evidence>
<dbReference type="InterPro" id="IPR021109">
    <property type="entry name" value="Peptidase_aspartic_dom_sf"/>
</dbReference>
<dbReference type="AlphaFoldDB" id="A0A3Q3VPU8"/>
<accession>A0A3Q3VPU8</accession>
<dbReference type="InterPro" id="IPR033121">
    <property type="entry name" value="PEPTIDASE_A1"/>
</dbReference>
<keyword evidence="1" id="KW-0472">Membrane</keyword>
<dbReference type="Gene3D" id="2.40.70.10">
    <property type="entry name" value="Acid Proteases"/>
    <property type="match status" value="1"/>
</dbReference>
<organism evidence="3 4">
    <name type="scientific">Mola mola</name>
    <name type="common">Ocean sunfish</name>
    <name type="synonym">Tetraodon mola</name>
    <dbReference type="NCBI Taxonomy" id="94237"/>
    <lineage>
        <taxon>Eukaryota</taxon>
        <taxon>Metazoa</taxon>
        <taxon>Chordata</taxon>
        <taxon>Craniata</taxon>
        <taxon>Vertebrata</taxon>
        <taxon>Euteleostomi</taxon>
        <taxon>Actinopterygii</taxon>
        <taxon>Neopterygii</taxon>
        <taxon>Teleostei</taxon>
        <taxon>Neoteleostei</taxon>
        <taxon>Acanthomorphata</taxon>
        <taxon>Eupercaria</taxon>
        <taxon>Tetraodontiformes</taxon>
        <taxon>Molidae</taxon>
        <taxon>Mola</taxon>
    </lineage>
</organism>
<keyword evidence="1" id="KW-1133">Transmembrane helix</keyword>
<dbReference type="Ensembl" id="ENSMMOT00000002993.1">
    <property type="protein sequence ID" value="ENSMMOP00000002948.1"/>
    <property type="gene ID" value="ENSMMOG00000002372.1"/>
</dbReference>
<keyword evidence="1" id="KW-0812">Transmembrane</keyword>
<name>A0A3Q3VPU8_MOLML</name>
<evidence type="ECO:0000256" key="1">
    <source>
        <dbReference type="SAM" id="Phobius"/>
    </source>
</evidence>
<protein>
    <recommendedName>
        <fullName evidence="2">Peptidase A1 domain-containing protein</fullName>
    </recommendedName>
</protein>
<dbReference type="SUPFAM" id="SSF50630">
    <property type="entry name" value="Acid proteases"/>
    <property type="match status" value="1"/>
</dbReference>
<dbReference type="Proteomes" id="UP000261620">
    <property type="component" value="Unplaced"/>
</dbReference>
<reference evidence="3" key="1">
    <citation type="submission" date="2025-08" db="UniProtKB">
        <authorList>
            <consortium name="Ensembl"/>
        </authorList>
    </citation>
    <scope>IDENTIFICATION</scope>
</reference>
<feature type="transmembrane region" description="Helical" evidence="1">
    <location>
        <begin position="6"/>
        <end position="26"/>
    </location>
</feature>
<evidence type="ECO:0000313" key="4">
    <source>
        <dbReference type="Proteomes" id="UP000261620"/>
    </source>
</evidence>
<proteinExistence type="predicted"/>
<reference evidence="3" key="2">
    <citation type="submission" date="2025-09" db="UniProtKB">
        <authorList>
            <consortium name="Ensembl"/>
        </authorList>
    </citation>
    <scope>IDENTIFICATION</scope>
</reference>
<feature type="transmembrane region" description="Helical" evidence="1">
    <location>
        <begin position="46"/>
        <end position="63"/>
    </location>
</feature>
<feature type="domain" description="Peptidase A1" evidence="2">
    <location>
        <begin position="22"/>
        <end position="69"/>
    </location>
</feature>
<keyword evidence="4" id="KW-1185">Reference proteome</keyword>
<dbReference type="PROSITE" id="PS51767">
    <property type="entry name" value="PEPTIDASE_A1"/>
    <property type="match status" value="1"/>
</dbReference>
<evidence type="ECO:0000313" key="3">
    <source>
        <dbReference type="Ensembl" id="ENSMMOP00000002948.1"/>
    </source>
</evidence>